<evidence type="ECO:0000313" key="5">
    <source>
        <dbReference type="EMBL" id="XDJ64662.1"/>
    </source>
</evidence>
<dbReference type="Pfam" id="PF05932">
    <property type="entry name" value="CesT"/>
    <property type="match status" value="1"/>
</dbReference>
<dbReference type="KEGG" id="cgin:ABRZ00_01280"/>
<proteinExistence type="predicted"/>
<dbReference type="EMBL" id="CP158270">
    <property type="protein sequence ID" value="XDJ90606.1"/>
    <property type="molecule type" value="Genomic_DNA"/>
</dbReference>
<evidence type="ECO:0000313" key="14">
    <source>
        <dbReference type="EMBL" id="XDJ97629.1"/>
    </source>
</evidence>
<dbReference type="SUPFAM" id="SSF69635">
    <property type="entry name" value="Type III secretory system chaperone-like"/>
    <property type="match status" value="1"/>
</dbReference>
<dbReference type="EMBL" id="CP158258">
    <property type="protein sequence ID" value="XDJ58542.1"/>
    <property type="molecule type" value="Genomic_DNA"/>
</dbReference>
<dbReference type="EMBL" id="CP158257">
    <property type="protein sequence ID" value="XDJ55850.1"/>
    <property type="molecule type" value="Genomic_DNA"/>
</dbReference>
<name>A0AB39EB71_9BURK</name>
<evidence type="ECO:0000313" key="2">
    <source>
        <dbReference type="EMBL" id="XDJ55850.1"/>
    </source>
</evidence>
<dbReference type="EMBL" id="CP158273">
    <property type="protein sequence ID" value="XDJ94981.1"/>
    <property type="molecule type" value="Genomic_DNA"/>
</dbReference>
<evidence type="ECO:0000313" key="13">
    <source>
        <dbReference type="EMBL" id="XDJ94981.1"/>
    </source>
</evidence>
<dbReference type="EMBL" id="CP158268">
    <property type="protein sequence ID" value="XDJ84681.1"/>
    <property type="molecule type" value="Genomic_DNA"/>
</dbReference>
<dbReference type="EMBL" id="CP158263">
    <property type="protein sequence ID" value="XDJ71096.1"/>
    <property type="molecule type" value="Genomic_DNA"/>
</dbReference>
<evidence type="ECO:0000313" key="6">
    <source>
        <dbReference type="EMBL" id="XDJ65239.1"/>
    </source>
</evidence>
<dbReference type="AlphaFoldDB" id="A0AB39EB71"/>
<accession>A0AB39EB71</accession>
<evidence type="ECO:0000313" key="3">
    <source>
        <dbReference type="EMBL" id="XDJ58542.1"/>
    </source>
</evidence>
<dbReference type="EMBL" id="CP158259">
    <property type="protein sequence ID" value="XDJ60722.1"/>
    <property type="molecule type" value="Genomic_DNA"/>
</dbReference>
<evidence type="ECO:0000313" key="4">
    <source>
        <dbReference type="EMBL" id="XDJ60722.1"/>
    </source>
</evidence>
<dbReference type="EMBL" id="CP158269">
    <property type="protein sequence ID" value="XDJ89230.1"/>
    <property type="molecule type" value="Genomic_DNA"/>
</dbReference>
<dbReference type="GeneID" id="93066124"/>
<organism evidence="5">
    <name type="scientific">Castellaniella ginsengisoli</name>
    <dbReference type="NCBI Taxonomy" id="546114"/>
    <lineage>
        <taxon>Bacteria</taxon>
        <taxon>Pseudomonadati</taxon>
        <taxon>Pseudomonadota</taxon>
        <taxon>Betaproteobacteria</taxon>
        <taxon>Burkholderiales</taxon>
        <taxon>Alcaligenaceae</taxon>
        <taxon>Castellaniella</taxon>
    </lineage>
</organism>
<gene>
    <name evidence="3" type="ORF">ABRY90_01035</name>
    <name evidence="6" type="ORF">ABRY91_07190</name>
    <name evidence="4" type="ORF">ABRY92_12175</name>
    <name evidence="12" type="ORF">ABRY95_02100</name>
    <name evidence="10" type="ORF">ABRY98_06680</name>
    <name evidence="2" type="ORF">ABRZ00_01280</name>
    <name evidence="1" type="ORF">ABRZ02_01110</name>
    <name evidence="5" type="ORF">ABRZ03_04820</name>
    <name evidence="13" type="ORF">ABRZ05_07570</name>
    <name evidence="7" type="ORF">ABRZ06_09100</name>
    <name evidence="9" type="ORF">ABRZ08_10705</name>
    <name evidence="8" type="ORF">ABRZ10_09265</name>
    <name evidence="14" type="ORF">ABRZ11_07225</name>
    <name evidence="11" type="ORF">ABRZ12_13325</name>
</gene>
<dbReference type="CDD" id="cd16364">
    <property type="entry name" value="T3SC_I-like"/>
    <property type="match status" value="1"/>
</dbReference>
<evidence type="ECO:0000313" key="7">
    <source>
        <dbReference type="EMBL" id="XDJ71096.1"/>
    </source>
</evidence>
<evidence type="ECO:0000313" key="12">
    <source>
        <dbReference type="EMBL" id="XDJ93837.1"/>
    </source>
</evidence>
<reference evidence="5" key="1">
    <citation type="submission" date="2024-05" db="EMBL/GenBank/DDBJ databases">
        <authorList>
            <person name="Luo Y.-C."/>
            <person name="Nicholds J."/>
            <person name="Mortimer T."/>
            <person name="Maboni G."/>
        </authorList>
    </citation>
    <scope>NUCLEOTIDE SEQUENCE</scope>
    <source>
        <strain evidence="13">124370</strain>
        <strain evidence="14">124566</strain>
        <strain evidence="12">124953</strain>
        <strain evidence="11">130308</strain>
        <strain evidence="10">130416</strain>
        <strain evidence="9">140124</strain>
        <strain evidence="8">143769</strain>
        <strain evidence="7">143936</strain>
        <strain evidence="6">145849</strain>
        <strain evidence="5">145850</strain>
        <strain evidence="4">145852</strain>
        <strain evidence="3">148131</strain>
        <strain evidence="2">150221</strain>
        <strain evidence="1">153271</strain>
    </source>
</reference>
<dbReference type="Gene3D" id="3.30.1460.10">
    <property type="match status" value="1"/>
</dbReference>
<dbReference type="RefSeq" id="WP_368641410.1">
    <property type="nucleotide sequence ID" value="NZ_CP158253.1"/>
</dbReference>
<dbReference type="EMBL" id="CP158265">
    <property type="protein sequence ID" value="XDJ76360.1"/>
    <property type="molecule type" value="Genomic_DNA"/>
</dbReference>
<dbReference type="EMBL" id="CP158272">
    <property type="protein sequence ID" value="XDJ97629.1"/>
    <property type="molecule type" value="Genomic_DNA"/>
</dbReference>
<evidence type="ECO:0000313" key="1">
    <source>
        <dbReference type="EMBL" id="XDJ44927.1"/>
    </source>
</evidence>
<dbReference type="EMBL" id="CP158260">
    <property type="protein sequence ID" value="XDJ64662.1"/>
    <property type="molecule type" value="Genomic_DNA"/>
</dbReference>
<protein>
    <submittedName>
        <fullName evidence="5">Type III secretion system chaperone</fullName>
    </submittedName>
</protein>
<evidence type="ECO:0000313" key="11">
    <source>
        <dbReference type="EMBL" id="XDJ90606.1"/>
    </source>
</evidence>
<evidence type="ECO:0000313" key="9">
    <source>
        <dbReference type="EMBL" id="XDJ84681.1"/>
    </source>
</evidence>
<dbReference type="GO" id="GO:0030254">
    <property type="term" value="P:protein secretion by the type III secretion system"/>
    <property type="evidence" value="ECO:0007669"/>
    <property type="project" value="InterPro"/>
</dbReference>
<dbReference type="EMBL" id="CP158271">
    <property type="protein sequence ID" value="XDJ93837.1"/>
    <property type="molecule type" value="Genomic_DNA"/>
</dbReference>
<sequence length="151" mass="16114">MLEFRGFLDALGAQARLDVAEAAGSGGCTLEFDGGLEVTFELAPGGRAVHVYASLLTVAPGAGRESMLATVLQLHLFGMATQDCYFGLDAQHDRVILFKTVDLALHDEGSALQAVENLVNQAERWKVALLEFAQKAGQSGAQGDPRLFHRA</sequence>
<dbReference type="EMBL" id="CP158261">
    <property type="protein sequence ID" value="XDJ65239.1"/>
    <property type="molecule type" value="Genomic_DNA"/>
</dbReference>
<dbReference type="EMBL" id="CP158253">
    <property type="protein sequence ID" value="XDJ44927.1"/>
    <property type="molecule type" value="Genomic_DNA"/>
</dbReference>
<evidence type="ECO:0000313" key="8">
    <source>
        <dbReference type="EMBL" id="XDJ76360.1"/>
    </source>
</evidence>
<dbReference type="InterPro" id="IPR010261">
    <property type="entry name" value="Tir_chaperone"/>
</dbReference>
<evidence type="ECO:0000313" key="10">
    <source>
        <dbReference type="EMBL" id="XDJ89230.1"/>
    </source>
</evidence>